<dbReference type="SUPFAM" id="SSF103473">
    <property type="entry name" value="MFS general substrate transporter"/>
    <property type="match status" value="1"/>
</dbReference>
<comment type="caution">
    <text evidence="9">The sequence shown here is derived from an EMBL/GenBank/DDBJ whole genome shotgun (WGS) entry which is preliminary data.</text>
</comment>
<feature type="domain" description="Major facilitator superfamily (MFS) profile" evidence="8">
    <location>
        <begin position="4"/>
        <end position="405"/>
    </location>
</feature>
<keyword evidence="3" id="KW-1003">Cell membrane</keyword>
<dbReference type="Pfam" id="PF07690">
    <property type="entry name" value="MFS_1"/>
    <property type="match status" value="1"/>
</dbReference>
<comment type="subcellular location">
    <subcellularLocation>
        <location evidence="1">Cell membrane</location>
        <topology evidence="1">Multi-pass membrane protein</topology>
    </subcellularLocation>
</comment>
<keyword evidence="4 7" id="KW-0812">Transmembrane</keyword>
<dbReference type="KEGG" id="elm:ELI_2487"/>
<evidence type="ECO:0000256" key="7">
    <source>
        <dbReference type="SAM" id="Phobius"/>
    </source>
</evidence>
<evidence type="ECO:0000313" key="11">
    <source>
        <dbReference type="Proteomes" id="UP000184012"/>
    </source>
</evidence>
<dbReference type="GO" id="GO:0005886">
    <property type="term" value="C:plasma membrane"/>
    <property type="evidence" value="ECO:0007669"/>
    <property type="project" value="UniProtKB-SubCell"/>
</dbReference>
<reference evidence="10 11" key="1">
    <citation type="submission" date="2016-11" db="EMBL/GenBank/DDBJ databases">
        <authorList>
            <person name="Varghese N."/>
            <person name="Submissions S."/>
        </authorList>
    </citation>
    <scope>NUCLEOTIDE SEQUENCE [LARGE SCALE GENOMIC DNA]</scope>
    <source>
        <strain evidence="10 11">FD</strain>
    </source>
</reference>
<dbReference type="InterPro" id="IPR036259">
    <property type="entry name" value="MFS_trans_sf"/>
</dbReference>
<evidence type="ECO:0000256" key="6">
    <source>
        <dbReference type="ARBA" id="ARBA00023136"/>
    </source>
</evidence>
<dbReference type="CDD" id="cd06174">
    <property type="entry name" value="MFS"/>
    <property type="match status" value="1"/>
</dbReference>
<feature type="transmembrane region" description="Helical" evidence="7">
    <location>
        <begin position="7"/>
        <end position="33"/>
    </location>
</feature>
<evidence type="ECO:0000259" key="8">
    <source>
        <dbReference type="PROSITE" id="PS50850"/>
    </source>
</evidence>
<evidence type="ECO:0000313" key="12">
    <source>
        <dbReference type="Proteomes" id="UP000586254"/>
    </source>
</evidence>
<feature type="transmembrane region" description="Helical" evidence="7">
    <location>
        <begin position="140"/>
        <end position="163"/>
    </location>
</feature>
<organism evidence="9 12">
    <name type="scientific">Eubacterium callanderi</name>
    <dbReference type="NCBI Taxonomy" id="53442"/>
    <lineage>
        <taxon>Bacteria</taxon>
        <taxon>Bacillati</taxon>
        <taxon>Bacillota</taxon>
        <taxon>Clostridia</taxon>
        <taxon>Eubacteriales</taxon>
        <taxon>Eubacteriaceae</taxon>
        <taxon>Eubacterium</taxon>
    </lineage>
</organism>
<feature type="transmembrane region" description="Helical" evidence="7">
    <location>
        <begin position="309"/>
        <end position="332"/>
    </location>
</feature>
<feature type="transmembrane region" description="Helical" evidence="7">
    <location>
        <begin position="344"/>
        <end position="366"/>
    </location>
</feature>
<feature type="transmembrane region" description="Helical" evidence="7">
    <location>
        <begin position="100"/>
        <end position="119"/>
    </location>
</feature>
<dbReference type="AlphaFoldDB" id="A0A853JNR2"/>
<dbReference type="PROSITE" id="PS51257">
    <property type="entry name" value="PROKAR_LIPOPROTEIN"/>
    <property type="match status" value="1"/>
</dbReference>
<feature type="transmembrane region" description="Helical" evidence="7">
    <location>
        <begin position="169"/>
        <end position="189"/>
    </location>
</feature>
<evidence type="ECO:0000313" key="9">
    <source>
        <dbReference type="EMBL" id="NZA39176.1"/>
    </source>
</evidence>
<dbReference type="RefSeq" id="WP_013380790.1">
    <property type="nucleotide sequence ID" value="NC_014624.2"/>
</dbReference>
<reference evidence="9 12" key="2">
    <citation type="submission" date="2020-07" db="EMBL/GenBank/DDBJ databases">
        <title>Organ Donor 1.</title>
        <authorList>
            <person name="Marsh A.J."/>
            <person name="Azcarate-Peril M.A."/>
        </authorList>
    </citation>
    <scope>NUCLEOTIDE SEQUENCE [LARGE SCALE GENOMIC DNA]</scope>
    <source>
        <strain evidence="9 12">AMC0717</strain>
    </source>
</reference>
<dbReference type="eggNOG" id="COG2271">
    <property type="taxonomic scope" value="Bacteria"/>
</dbReference>
<protein>
    <submittedName>
        <fullName evidence="9">MFS transporter</fullName>
    </submittedName>
    <submittedName>
        <fullName evidence="10">Sugar phosphate permease</fullName>
    </submittedName>
</protein>
<sequence>MKKVQRYIAVAGAGLGWQMMFMVTYACSSFYVAFQDSTGYSNTQIGLLLSLYGIMQLIMYIPGGWLADRVNTKTLLVIGWMGTSLTGFGIAVLPSFSIMIALYLLNAVFACGFVFNANQKMTRLLGTNEEQGKLVTFRQIVRNVSTIPISAMGIWLIASISSVRLSMQIVLISFSALNLLGALLILFFFKPEIKDTAKENPVTFSDVKNVLKIRNVWLIGVICFSIYLASTSLIYMQPYMVEFFGLDAAQSTTLGVIYKNIGIIAAPVCTFLGNRNRDKVSITKVISIACFISAICFICYIVFPTVPELLTLTIVVFLLASFWVVGVWGIMFIPVSEIELPVRLTGTAMGVVSIITYITDAFYYSLCGGWIDQYGAGGYFNIFLLTCICLIIAFFAGLFVAKDIKKIRAKSDTDVQDEGEVQVQL</sequence>
<evidence type="ECO:0000256" key="2">
    <source>
        <dbReference type="ARBA" id="ARBA00022448"/>
    </source>
</evidence>
<dbReference type="EMBL" id="JACCKS010000017">
    <property type="protein sequence ID" value="NZA39176.1"/>
    <property type="molecule type" value="Genomic_DNA"/>
</dbReference>
<keyword evidence="5 7" id="KW-1133">Transmembrane helix</keyword>
<feature type="transmembrane region" description="Helical" evidence="7">
    <location>
        <begin position="45"/>
        <end position="67"/>
    </location>
</feature>
<dbReference type="GO" id="GO:0022857">
    <property type="term" value="F:transmembrane transporter activity"/>
    <property type="evidence" value="ECO:0007669"/>
    <property type="project" value="InterPro"/>
</dbReference>
<dbReference type="InterPro" id="IPR050171">
    <property type="entry name" value="MFS_Transporters"/>
</dbReference>
<dbReference type="Proteomes" id="UP000184012">
    <property type="component" value="Unassembled WGS sequence"/>
</dbReference>
<evidence type="ECO:0000256" key="5">
    <source>
        <dbReference type="ARBA" id="ARBA00022989"/>
    </source>
</evidence>
<keyword evidence="2" id="KW-0813">Transport</keyword>
<feature type="transmembrane region" description="Helical" evidence="7">
    <location>
        <begin position="378"/>
        <end position="401"/>
    </location>
</feature>
<dbReference type="InterPro" id="IPR011701">
    <property type="entry name" value="MFS"/>
</dbReference>
<feature type="transmembrane region" description="Helical" evidence="7">
    <location>
        <begin position="74"/>
        <end position="94"/>
    </location>
</feature>
<feature type="transmembrane region" description="Helical" evidence="7">
    <location>
        <begin position="216"/>
        <end position="236"/>
    </location>
</feature>
<accession>A0A853JNR2</accession>
<dbReference type="PANTHER" id="PTHR23517">
    <property type="entry name" value="RESISTANCE PROTEIN MDTM, PUTATIVE-RELATED-RELATED"/>
    <property type="match status" value="1"/>
</dbReference>
<dbReference type="HOGENOM" id="CLU_043790_0_0_9"/>
<dbReference type="GeneID" id="68363562"/>
<feature type="transmembrane region" description="Helical" evidence="7">
    <location>
        <begin position="285"/>
        <end position="303"/>
    </location>
</feature>
<dbReference type="EMBL" id="FRBP01000013">
    <property type="protein sequence ID" value="SHM23345.1"/>
    <property type="molecule type" value="Genomic_DNA"/>
</dbReference>
<dbReference type="InterPro" id="IPR020846">
    <property type="entry name" value="MFS_dom"/>
</dbReference>
<evidence type="ECO:0000256" key="4">
    <source>
        <dbReference type="ARBA" id="ARBA00022692"/>
    </source>
</evidence>
<name>A0A853JNR2_9FIRM</name>
<evidence type="ECO:0000256" key="1">
    <source>
        <dbReference type="ARBA" id="ARBA00004651"/>
    </source>
</evidence>
<dbReference type="PANTHER" id="PTHR23517:SF3">
    <property type="entry name" value="INTEGRAL MEMBRANE TRANSPORT PROTEIN"/>
    <property type="match status" value="1"/>
</dbReference>
<keyword evidence="6 7" id="KW-0472">Membrane</keyword>
<dbReference type="Gene3D" id="1.20.1250.20">
    <property type="entry name" value="MFS general substrate transporter like domains"/>
    <property type="match status" value="2"/>
</dbReference>
<dbReference type="Proteomes" id="UP000586254">
    <property type="component" value="Unassembled WGS sequence"/>
</dbReference>
<dbReference type="PROSITE" id="PS50850">
    <property type="entry name" value="MFS"/>
    <property type="match status" value="1"/>
</dbReference>
<evidence type="ECO:0000256" key="3">
    <source>
        <dbReference type="ARBA" id="ARBA00022475"/>
    </source>
</evidence>
<proteinExistence type="predicted"/>
<gene>
    <name evidence="9" type="ORF">H0N91_13835</name>
    <name evidence="10" type="ORF">SAMN04515649_11366</name>
</gene>
<evidence type="ECO:0000313" key="10">
    <source>
        <dbReference type="EMBL" id="SHM23345.1"/>
    </source>
</evidence>
<feature type="transmembrane region" description="Helical" evidence="7">
    <location>
        <begin position="256"/>
        <end position="273"/>
    </location>
</feature>